<evidence type="ECO:0000313" key="16">
    <source>
        <dbReference type="Proteomes" id="UP000298429"/>
    </source>
</evidence>
<keyword evidence="5" id="KW-0732">Signal</keyword>
<dbReference type="Pfam" id="PF00593">
    <property type="entry name" value="TonB_dep_Rec_b-barrel"/>
    <property type="match status" value="1"/>
</dbReference>
<dbReference type="CDD" id="cd01347">
    <property type="entry name" value="ligand_gated_channel"/>
    <property type="match status" value="1"/>
</dbReference>
<dbReference type="PROSITE" id="PS52016">
    <property type="entry name" value="TONB_DEPENDENT_REC_3"/>
    <property type="match status" value="1"/>
</dbReference>
<dbReference type="InterPro" id="IPR012910">
    <property type="entry name" value="Plug_dom"/>
</dbReference>
<dbReference type="Gene3D" id="2.170.130.10">
    <property type="entry name" value="TonB-dependent receptor, plug domain"/>
    <property type="match status" value="1"/>
</dbReference>
<dbReference type="EMBL" id="RQGN01000044">
    <property type="protein sequence ID" value="TGM03682.1"/>
    <property type="molecule type" value="Genomic_DNA"/>
</dbReference>
<reference evidence="15 16" key="1">
    <citation type="journal article" date="2019" name="PLoS Negl. Trop. Dis.">
        <title>Revisiting the worldwide diversity of Leptospira species in the environment.</title>
        <authorList>
            <person name="Vincent A.T."/>
            <person name="Schiettekatte O."/>
            <person name="Bourhy P."/>
            <person name="Veyrier F.J."/>
            <person name="Picardeau M."/>
        </authorList>
    </citation>
    <scope>NUCLEOTIDE SEQUENCE [LARGE SCALE GENOMIC DNA]</scope>
    <source>
        <strain evidence="15 16">201702444</strain>
    </source>
</reference>
<evidence type="ECO:0000256" key="3">
    <source>
        <dbReference type="ARBA" id="ARBA00022452"/>
    </source>
</evidence>
<name>A0A5F2BDX0_9LEPT</name>
<proteinExistence type="inferred from homology"/>
<evidence type="ECO:0000256" key="5">
    <source>
        <dbReference type="ARBA" id="ARBA00022729"/>
    </source>
</evidence>
<evidence type="ECO:0000256" key="7">
    <source>
        <dbReference type="ARBA" id="ARBA00023136"/>
    </source>
</evidence>
<evidence type="ECO:0000259" key="13">
    <source>
        <dbReference type="Pfam" id="PF00593"/>
    </source>
</evidence>
<accession>A0A5F2BDX0</accession>
<comment type="subcellular location">
    <subcellularLocation>
        <location evidence="1 10">Cell outer membrane</location>
        <topology evidence="1 10">Multi-pass membrane protein</topology>
    </subcellularLocation>
</comment>
<dbReference type="SUPFAM" id="SSF56935">
    <property type="entry name" value="Porins"/>
    <property type="match status" value="1"/>
</dbReference>
<feature type="domain" description="TonB-dependent receptor-like beta-barrel" evidence="13">
    <location>
        <begin position="275"/>
        <end position="707"/>
    </location>
</feature>
<keyword evidence="4 10" id="KW-0812">Transmembrane</keyword>
<dbReference type="Gene3D" id="2.40.170.20">
    <property type="entry name" value="TonB-dependent receptor, beta-barrel domain"/>
    <property type="match status" value="1"/>
</dbReference>
<evidence type="ECO:0000313" key="15">
    <source>
        <dbReference type="EMBL" id="TGM03682.1"/>
    </source>
</evidence>
<evidence type="ECO:0000256" key="10">
    <source>
        <dbReference type="PROSITE-ProRule" id="PRU01360"/>
    </source>
</evidence>
<feature type="region of interest" description="Disordered" evidence="12">
    <location>
        <begin position="41"/>
        <end position="111"/>
    </location>
</feature>
<evidence type="ECO:0000256" key="6">
    <source>
        <dbReference type="ARBA" id="ARBA00023077"/>
    </source>
</evidence>
<dbReference type="InterPro" id="IPR037066">
    <property type="entry name" value="Plug_dom_sf"/>
</dbReference>
<feature type="compositionally biased region" description="Low complexity" evidence="12">
    <location>
        <begin position="74"/>
        <end position="96"/>
    </location>
</feature>
<evidence type="ECO:0000256" key="4">
    <source>
        <dbReference type="ARBA" id="ARBA00022692"/>
    </source>
</evidence>
<dbReference type="PANTHER" id="PTHR30069">
    <property type="entry name" value="TONB-DEPENDENT OUTER MEMBRANE RECEPTOR"/>
    <property type="match status" value="1"/>
</dbReference>
<dbReference type="Pfam" id="PF07715">
    <property type="entry name" value="Plug"/>
    <property type="match status" value="1"/>
</dbReference>
<dbReference type="OrthoDB" id="101167at2"/>
<keyword evidence="2 10" id="KW-0813">Transport</keyword>
<protein>
    <submittedName>
        <fullName evidence="15">TonB-dependent receptor</fullName>
    </submittedName>
</protein>
<dbReference type="GO" id="GO:0044718">
    <property type="term" value="P:siderophore transmembrane transport"/>
    <property type="evidence" value="ECO:0007669"/>
    <property type="project" value="TreeGrafter"/>
</dbReference>
<dbReference type="RefSeq" id="WP_135670606.1">
    <property type="nucleotide sequence ID" value="NZ_RQGN01000044.1"/>
</dbReference>
<keyword evidence="9 10" id="KW-0998">Cell outer membrane</keyword>
<dbReference type="AlphaFoldDB" id="A0A5F2BDX0"/>
<dbReference type="GO" id="GO:0009279">
    <property type="term" value="C:cell outer membrane"/>
    <property type="evidence" value="ECO:0007669"/>
    <property type="project" value="UniProtKB-SubCell"/>
</dbReference>
<evidence type="ECO:0000256" key="2">
    <source>
        <dbReference type="ARBA" id="ARBA00022448"/>
    </source>
</evidence>
<evidence type="ECO:0000256" key="1">
    <source>
        <dbReference type="ARBA" id="ARBA00004571"/>
    </source>
</evidence>
<evidence type="ECO:0000256" key="9">
    <source>
        <dbReference type="ARBA" id="ARBA00023237"/>
    </source>
</evidence>
<sequence>METNPLLIPMYFSFYRSFQLKTVQILFLILFCIPIQAQEEKTKPETKLNGNESPNTNTTKDANGITDPPKKENGNGQNQGQIQNQNQNGSNGQNGQPPEDSQIVVTGSRGERRLKDSTVATEVISRKKIEASGARNAAEVLETQLGIDVVPFFGGSRVRMLGLDSQYVLILIDGERISGRLNNAVDLSRFKVQNLERIEIVKGASSALYGADAIGGVINLITREADKKLSYEMRTTYGNGSRKNFNTEGEFNTTANMGFRNEMVSGAVSAGYNKNPGYRLVPDSQATTGNAYQDLNAGMNLTFNPDGKFKGKTRILYQHRDQNGVDVTQSKAVFDRNNKTHDFLATGSLEYGFGKRNLVSFRGNISKWENKYYNNQRGSDELDVKQLNAELTSQGTVQLDMEASDKHFITMGAESFANELESDRLQNRYVYRTRKAAFFQDEWTISRSPRIRVIPGVRYDDDSQFGNQTTPKLAARYDILQNLVWRASYGRGFRPPSFQELYLRFENPAVGYVVEGNPNLRPEKSITINSDLEYSPFSFLTFSFSLYRNDIINLIQYKFDSNKGREFAEFQLQNIAKAYTRGGEFGVQYRFLKHFTLELGYNHTDTRDETTNRPLEGRALHQASANFIYNSPSGFQFNLRGKHLDKRPFYSSTNSLSAAGQDYIPTEVKLNENPPVTYGKPFTIINIRMEQKFFDKHFGLFVGVDNILNQYELAYNPTRPRFYYGGFSAQF</sequence>
<dbReference type="InterPro" id="IPR036942">
    <property type="entry name" value="Beta-barrel_TonB_sf"/>
</dbReference>
<comment type="similarity">
    <text evidence="10 11">Belongs to the TonB-dependent receptor family.</text>
</comment>
<evidence type="ECO:0000256" key="11">
    <source>
        <dbReference type="RuleBase" id="RU003357"/>
    </source>
</evidence>
<dbReference type="Proteomes" id="UP000298429">
    <property type="component" value="Unassembled WGS sequence"/>
</dbReference>
<keyword evidence="3 10" id="KW-1134">Transmembrane beta strand</keyword>
<evidence type="ECO:0000259" key="14">
    <source>
        <dbReference type="Pfam" id="PF07715"/>
    </source>
</evidence>
<dbReference type="GO" id="GO:0015344">
    <property type="term" value="F:siderophore uptake transmembrane transporter activity"/>
    <property type="evidence" value="ECO:0007669"/>
    <property type="project" value="TreeGrafter"/>
</dbReference>
<keyword evidence="6 11" id="KW-0798">TonB box</keyword>
<evidence type="ECO:0000256" key="12">
    <source>
        <dbReference type="SAM" id="MobiDB-lite"/>
    </source>
</evidence>
<feature type="domain" description="TonB-dependent receptor plug" evidence="14">
    <location>
        <begin position="114"/>
        <end position="217"/>
    </location>
</feature>
<organism evidence="15 16">
    <name type="scientific">Leptospira barantonii</name>
    <dbReference type="NCBI Taxonomy" id="2023184"/>
    <lineage>
        <taxon>Bacteria</taxon>
        <taxon>Pseudomonadati</taxon>
        <taxon>Spirochaetota</taxon>
        <taxon>Spirochaetia</taxon>
        <taxon>Leptospirales</taxon>
        <taxon>Leptospiraceae</taxon>
        <taxon>Leptospira</taxon>
    </lineage>
</organism>
<keyword evidence="7 10" id="KW-0472">Membrane</keyword>
<dbReference type="InterPro" id="IPR000531">
    <property type="entry name" value="Beta-barrel_TonB"/>
</dbReference>
<evidence type="ECO:0000256" key="8">
    <source>
        <dbReference type="ARBA" id="ARBA00023170"/>
    </source>
</evidence>
<comment type="caution">
    <text evidence="15">The sequence shown here is derived from an EMBL/GenBank/DDBJ whole genome shotgun (WGS) entry which is preliminary data.</text>
</comment>
<dbReference type="InterPro" id="IPR039426">
    <property type="entry name" value="TonB-dep_rcpt-like"/>
</dbReference>
<feature type="compositionally biased region" description="Polar residues" evidence="12">
    <location>
        <begin position="48"/>
        <end position="61"/>
    </location>
</feature>
<gene>
    <name evidence="15" type="ORF">EHQ76_08530</name>
</gene>
<dbReference type="PANTHER" id="PTHR30069:SF29">
    <property type="entry name" value="HEMOGLOBIN AND HEMOGLOBIN-HAPTOGLOBIN-BINDING PROTEIN 1-RELATED"/>
    <property type="match status" value="1"/>
</dbReference>
<keyword evidence="8 15" id="KW-0675">Receptor</keyword>